<dbReference type="InterPro" id="IPR012676">
    <property type="entry name" value="TGS-like"/>
</dbReference>
<evidence type="ECO:0000313" key="6">
    <source>
        <dbReference type="EMBL" id="HDY58035.1"/>
    </source>
</evidence>
<dbReference type="Pfam" id="PF01926">
    <property type="entry name" value="MMR_HSR1"/>
    <property type="match status" value="1"/>
</dbReference>
<keyword evidence="1" id="KW-0547">Nucleotide-binding</keyword>
<gene>
    <name evidence="6" type="ORF">ENP86_00550</name>
</gene>
<dbReference type="PRINTS" id="PR00326">
    <property type="entry name" value="GTP1OBG"/>
</dbReference>
<dbReference type="PROSITE" id="PS51710">
    <property type="entry name" value="G_OBG"/>
    <property type="match status" value="1"/>
</dbReference>
<dbReference type="Gene3D" id="3.40.50.300">
    <property type="entry name" value="P-loop containing nucleotide triphosphate hydrolases"/>
    <property type="match status" value="1"/>
</dbReference>
<feature type="coiled-coil region" evidence="3">
    <location>
        <begin position="167"/>
        <end position="194"/>
    </location>
</feature>
<feature type="domain" description="OBG-type G" evidence="4">
    <location>
        <begin position="81"/>
        <end position="135"/>
    </location>
</feature>
<dbReference type="Pfam" id="PF02824">
    <property type="entry name" value="TGS"/>
    <property type="match status" value="1"/>
</dbReference>
<dbReference type="InterPro" id="IPR005225">
    <property type="entry name" value="Small_GTP-bd"/>
</dbReference>
<dbReference type="InterPro" id="IPR045001">
    <property type="entry name" value="DRG"/>
</dbReference>
<dbReference type="Gene3D" id="3.10.20.30">
    <property type="match status" value="1"/>
</dbReference>
<name>A0A7V1EGZ2_UNCW3</name>
<dbReference type="AlphaFoldDB" id="A0A7V1EGZ2"/>
<reference evidence="6" key="1">
    <citation type="journal article" date="2020" name="mSystems">
        <title>Genome- and Community-Level Interaction Insights into Carbon Utilization and Element Cycling Functions of Hydrothermarchaeota in Hydrothermal Sediment.</title>
        <authorList>
            <person name="Zhou Z."/>
            <person name="Liu Y."/>
            <person name="Xu W."/>
            <person name="Pan J."/>
            <person name="Luo Z.H."/>
            <person name="Li M."/>
        </authorList>
    </citation>
    <scope>NUCLEOTIDE SEQUENCE [LARGE SCALE GENOMIC DNA]</scope>
    <source>
        <strain evidence="6">SpSt-258</strain>
    </source>
</reference>
<dbReference type="InterPro" id="IPR004095">
    <property type="entry name" value="TGS"/>
</dbReference>
<protein>
    <submittedName>
        <fullName evidence="6">GTP-binding protein</fullName>
    </submittedName>
</protein>
<comment type="caution">
    <text evidence="6">The sequence shown here is derived from an EMBL/GenBank/DDBJ whole genome shotgun (WGS) entry which is preliminary data.</text>
</comment>
<accession>A0A7V1EGZ2</accession>
<keyword evidence="3" id="KW-0175">Coiled coil</keyword>
<evidence type="ECO:0000256" key="2">
    <source>
        <dbReference type="ARBA" id="ARBA00022842"/>
    </source>
</evidence>
<dbReference type="SUPFAM" id="SSF81271">
    <property type="entry name" value="TGS-like"/>
    <property type="match status" value="1"/>
</dbReference>
<dbReference type="PANTHER" id="PTHR43127">
    <property type="entry name" value="DEVELOPMENTALLY-REGULATED GTP-BINDING PROTEIN 2"/>
    <property type="match status" value="1"/>
</dbReference>
<proteinExistence type="predicted"/>
<dbReference type="EMBL" id="DSKY01000002">
    <property type="protein sequence ID" value="HDY58035.1"/>
    <property type="molecule type" value="Genomic_DNA"/>
</dbReference>
<evidence type="ECO:0000256" key="1">
    <source>
        <dbReference type="ARBA" id="ARBA00022741"/>
    </source>
</evidence>
<dbReference type="InterPro" id="IPR031167">
    <property type="entry name" value="G_OBG"/>
</dbReference>
<dbReference type="GO" id="GO:0003924">
    <property type="term" value="F:GTPase activity"/>
    <property type="evidence" value="ECO:0007669"/>
    <property type="project" value="InterPro"/>
</dbReference>
<sequence length="320" mass="36665">MPANLPPQYFEVEKKYREAKTLQEKLFYLQELLAIIPKHKGTEKLQGELKAKISKTKEMMEKGKKTTGSTAWYQVDRQGAGQVLLVGLPNAGKSSLLNLLTRTNVEVAPYPFTTTTFQVGMMEYEDIKIQIVDTPPVAEQASAWLYAAFRFADLLLVLLDASSDDLLEQMEIIKKELESRNIYIEREKADAKRAVVLLNKSDVNKAEENSEVFLEFYQNKFNTLKISTVTALNIETLKHLIFENLDIIRVYTKKIGHPPVKREPIVLKAGSTVIEAAEHIHKDFKHNLKFTRLWNDKGFNGQRVEKNYILHDGDIVEFHV</sequence>
<dbReference type="PROSITE" id="PS51880">
    <property type="entry name" value="TGS"/>
    <property type="match status" value="1"/>
</dbReference>
<keyword evidence="2" id="KW-0460">Magnesium</keyword>
<dbReference type="InterPro" id="IPR027417">
    <property type="entry name" value="P-loop_NTPase"/>
</dbReference>
<dbReference type="InterPro" id="IPR012675">
    <property type="entry name" value="Beta-grasp_dom_sf"/>
</dbReference>
<dbReference type="GO" id="GO:0005525">
    <property type="term" value="F:GTP binding"/>
    <property type="evidence" value="ECO:0007669"/>
    <property type="project" value="InterPro"/>
</dbReference>
<organism evidence="6">
    <name type="scientific">candidate division WOR-3 bacterium</name>
    <dbReference type="NCBI Taxonomy" id="2052148"/>
    <lineage>
        <taxon>Bacteria</taxon>
        <taxon>Bacteria division WOR-3</taxon>
    </lineage>
</organism>
<evidence type="ECO:0000259" key="4">
    <source>
        <dbReference type="PROSITE" id="PS51710"/>
    </source>
</evidence>
<dbReference type="InterPro" id="IPR006073">
    <property type="entry name" value="GTP-bd"/>
</dbReference>
<feature type="domain" description="TGS" evidence="5">
    <location>
        <begin position="246"/>
        <end position="320"/>
    </location>
</feature>
<evidence type="ECO:0000256" key="3">
    <source>
        <dbReference type="SAM" id="Coils"/>
    </source>
</evidence>
<evidence type="ECO:0000259" key="5">
    <source>
        <dbReference type="PROSITE" id="PS51880"/>
    </source>
</evidence>
<dbReference type="SUPFAM" id="SSF52540">
    <property type="entry name" value="P-loop containing nucleoside triphosphate hydrolases"/>
    <property type="match status" value="1"/>
</dbReference>
<dbReference type="NCBIfam" id="TIGR00231">
    <property type="entry name" value="small_GTP"/>
    <property type="match status" value="1"/>
</dbReference>